<accession>A0A927ITV1</accession>
<name>A0A927ITV1_9HYPH</name>
<dbReference type="EMBL" id="JACYFU010000002">
    <property type="protein sequence ID" value="MBD8066076.1"/>
    <property type="molecule type" value="Genomic_DNA"/>
</dbReference>
<dbReference type="AlphaFoldDB" id="A0A927ITV1"/>
<comment type="caution">
    <text evidence="2">The sequence shown here is derived from an EMBL/GenBank/DDBJ whole genome shotgun (WGS) entry which is preliminary data.</text>
</comment>
<evidence type="ECO:0000313" key="2">
    <source>
        <dbReference type="EMBL" id="MBD8066076.1"/>
    </source>
</evidence>
<keyword evidence="1" id="KW-0472">Membrane</keyword>
<evidence type="ECO:0000313" key="3">
    <source>
        <dbReference type="Proteomes" id="UP000654108"/>
    </source>
</evidence>
<keyword evidence="3" id="KW-1185">Reference proteome</keyword>
<organism evidence="2 3">
    <name type="scientific">Devosia oryzisoli</name>
    <dbReference type="NCBI Taxonomy" id="2774138"/>
    <lineage>
        <taxon>Bacteria</taxon>
        <taxon>Pseudomonadati</taxon>
        <taxon>Pseudomonadota</taxon>
        <taxon>Alphaproteobacteria</taxon>
        <taxon>Hyphomicrobiales</taxon>
        <taxon>Devosiaceae</taxon>
        <taxon>Devosia</taxon>
    </lineage>
</organism>
<sequence>MLAPCVILMGLVLLELVKPRPVFRGMTGASPGPEQWPFLLSITRLLAVISVLAMIYFSIAAILLPACGQLR</sequence>
<keyword evidence="1" id="KW-1133">Transmembrane helix</keyword>
<proteinExistence type="predicted"/>
<gene>
    <name evidence="2" type="ORF">IC608_11395</name>
</gene>
<dbReference type="Proteomes" id="UP000654108">
    <property type="component" value="Unassembled WGS sequence"/>
</dbReference>
<dbReference type="RefSeq" id="WP_191775373.1">
    <property type="nucleotide sequence ID" value="NZ_JACYFU010000002.1"/>
</dbReference>
<feature type="transmembrane region" description="Helical" evidence="1">
    <location>
        <begin position="43"/>
        <end position="64"/>
    </location>
</feature>
<protein>
    <submittedName>
        <fullName evidence="2">Uncharacterized protein</fullName>
    </submittedName>
</protein>
<reference evidence="2" key="1">
    <citation type="submission" date="2020-09" db="EMBL/GenBank/DDBJ databases">
        <title>Genome seq and assembly of Devosia sp.</title>
        <authorList>
            <person name="Chhetri G."/>
        </authorList>
    </citation>
    <scope>NUCLEOTIDE SEQUENCE</scope>
    <source>
        <strain evidence="2">PTR5</strain>
    </source>
</reference>
<keyword evidence="1" id="KW-0812">Transmembrane</keyword>
<evidence type="ECO:0000256" key="1">
    <source>
        <dbReference type="SAM" id="Phobius"/>
    </source>
</evidence>